<dbReference type="EMBL" id="CM042013">
    <property type="protein sequence ID" value="KAI3737756.1"/>
    <property type="molecule type" value="Genomic_DNA"/>
</dbReference>
<protein>
    <submittedName>
        <fullName evidence="1">Uncharacterized protein</fullName>
    </submittedName>
</protein>
<comment type="caution">
    <text evidence="1">The sequence shown here is derived from an EMBL/GenBank/DDBJ whole genome shotgun (WGS) entry which is preliminary data.</text>
</comment>
<keyword evidence="2" id="KW-1185">Reference proteome</keyword>
<dbReference type="Proteomes" id="UP001055811">
    <property type="component" value="Linkage Group LG05"/>
</dbReference>
<accession>A0ACB9CU44</accession>
<evidence type="ECO:0000313" key="1">
    <source>
        <dbReference type="EMBL" id="KAI3737756.1"/>
    </source>
</evidence>
<organism evidence="1 2">
    <name type="scientific">Cichorium intybus</name>
    <name type="common">Chicory</name>
    <dbReference type="NCBI Taxonomy" id="13427"/>
    <lineage>
        <taxon>Eukaryota</taxon>
        <taxon>Viridiplantae</taxon>
        <taxon>Streptophyta</taxon>
        <taxon>Embryophyta</taxon>
        <taxon>Tracheophyta</taxon>
        <taxon>Spermatophyta</taxon>
        <taxon>Magnoliopsida</taxon>
        <taxon>eudicotyledons</taxon>
        <taxon>Gunneridae</taxon>
        <taxon>Pentapetalae</taxon>
        <taxon>asterids</taxon>
        <taxon>campanulids</taxon>
        <taxon>Asterales</taxon>
        <taxon>Asteraceae</taxon>
        <taxon>Cichorioideae</taxon>
        <taxon>Cichorieae</taxon>
        <taxon>Cichoriinae</taxon>
        <taxon>Cichorium</taxon>
    </lineage>
</organism>
<reference evidence="1 2" key="2">
    <citation type="journal article" date="2022" name="Mol. Ecol. Resour.">
        <title>The genomes of chicory, endive, great burdock and yacon provide insights into Asteraceae paleo-polyploidization history and plant inulin production.</title>
        <authorList>
            <person name="Fan W."/>
            <person name="Wang S."/>
            <person name="Wang H."/>
            <person name="Wang A."/>
            <person name="Jiang F."/>
            <person name="Liu H."/>
            <person name="Zhao H."/>
            <person name="Xu D."/>
            <person name="Zhang Y."/>
        </authorList>
    </citation>
    <scope>NUCLEOTIDE SEQUENCE [LARGE SCALE GENOMIC DNA]</scope>
    <source>
        <strain evidence="2">cv. Punajuju</strain>
        <tissue evidence="1">Leaves</tissue>
    </source>
</reference>
<evidence type="ECO:0000313" key="2">
    <source>
        <dbReference type="Proteomes" id="UP001055811"/>
    </source>
</evidence>
<reference evidence="2" key="1">
    <citation type="journal article" date="2022" name="Mol. Ecol. Resour.">
        <title>The genomes of chicory, endive, great burdock and yacon provide insights into Asteraceae palaeo-polyploidization history and plant inulin production.</title>
        <authorList>
            <person name="Fan W."/>
            <person name="Wang S."/>
            <person name="Wang H."/>
            <person name="Wang A."/>
            <person name="Jiang F."/>
            <person name="Liu H."/>
            <person name="Zhao H."/>
            <person name="Xu D."/>
            <person name="Zhang Y."/>
        </authorList>
    </citation>
    <scope>NUCLEOTIDE SEQUENCE [LARGE SCALE GENOMIC DNA]</scope>
    <source>
        <strain evidence="2">cv. Punajuju</strain>
    </source>
</reference>
<proteinExistence type="predicted"/>
<name>A0ACB9CU44_CICIN</name>
<gene>
    <name evidence="1" type="ORF">L2E82_27768</name>
</gene>
<sequence>MSEFSGSMDHRGSSPFTPTPHHTTPSRSHQSPSLSFYSPHTYPFPTSQRTRHYNRVPPTTPFASDHDRSWQAEISWQFEPTGNRTTALGAALSPWTGPTPLPSHSPTPAPTPGGRVFRQSANEFYLSSTSGGDFNFRNFTNPHYEYSSVLSPGRIELQSFVDNNQPHSTSFHAGYMKSPTFANMGINTPRKSDYSVYSGDAFMSNDDIGNEISPNKQNPRWFSVSNAYVDHDMGRYDDQNSPYGASFRSHDHHSNRSQYLQSYVEEGEEVDEDEVVPPKTIGVFGLFKYSTKMDMFLVVIGCLGALINGGSLPWYSYLFGNFVNKIALDDDKNQMMEDVRKVCVLMAGLAGIVIIGAYLQIGCWRLVGERSAHRIRTKYLRAVLRQDVSFFDTDLSTSDIMHGISSDVAQIQEVMGDKMAHFIYHIFTFICGYTVGFLKSWKVSLAVFAVTPLTMFCGIAYKAVYVGLATKEVNSYKKAGSIAEQAISSIRTVFSFVAEDNLSARYDAVLDESIPVGKKLGFAKGIGIGVIYLVTYSTWALAFWYGSILVSRNELSGGAAIACFFGVNVGGRGLALSLSYLAQFAQGTVAASRVFEVIDRIPAIDPYSSIGRKLDNVRGKVELKGVSFVYPSRPSVPILNSLNLVIPSQRTLALVGASGAGKSTIFALLERFYDPNEGLILLDGEDIRALQVKWLRSQMGMVGQEPVLFADTILENILMGKENATKKDAIAACVAVNAHKFITDLPLGYDTQVGDKGSQLSGGQKQRIALARAMIKDPKILLLDEPTSALDSNSESLVQQAIDKISKGRTTIVIAHRLATVRNADMIVVLEQGSVVEIGDHNQLMVKEGAYFSLVKLASEAVSVNSVTEKGEIGTNYEASSTYDLLKSNHVYEISLSGYMKSVQEANGKEAQKGIKQTSYKISQVWKLQKPEASMLFVGVVFGILAGAILSLFPLVLGQALKVYFNPEKSKLKKDVGYLCLALVGLGFGCILTMTVQQGFCGWAGTKLTKRVRDVLFRSIMKQEPGWFDSDQNSTGVLISRLSVDCISFRSVLGDRYSVLFMGLSSAAVGLSVSFYLQWRLALLATILTPFTLGASYFSLIVNIGSKLDNGSYDKASGIASGAVSNIRTVATFATQEKIVQSFEESLLEPKKTSIRRSQLTGIALGFSQGAMYFAYTLVLFYGAYLVKEEYTTFGDVYKIFLILVLSSFSVGQLAGLAPDTLMAATAIPAVFNIVNRKPLIRGKEKKIERSRPYDIEFKMVTFVYPSRPDVIVLRDFCLKVKGGTMVAVVGGSGCGKSTVIWLTQRFYDPIQGKVLMGGVDLKELDLQWLRLQTALVGQEPALFAGTIRENIRFGNPNSSMSEIEEAAKEACIHNFICGLPEGYETEVGESGIQLSGGQKQRLAIARAIVKKSKVLLLDEATSALDLESEKHVQEALRKITKRTTTIVVAHRLSTIREANLIAVVQDGKVSEYGTHDTLMASHIDGVYASLVRAEMEAHVFA</sequence>